<dbReference type="PANTHER" id="PTHR10445:SF0">
    <property type="entry name" value="GENERAL TRANSCRIPTION FACTOR IIF SUBUNIT 2"/>
    <property type="match status" value="1"/>
</dbReference>
<proteinExistence type="inferred from homology"/>
<comment type="similarity">
    <text evidence="2">Belongs to the TFIIF beta subunit family.</text>
</comment>
<feature type="domain" description="TFIIF beta subunit N-terminal" evidence="12">
    <location>
        <begin position="39"/>
        <end position="189"/>
    </location>
</feature>
<dbReference type="Pfam" id="PF17683">
    <property type="entry name" value="TFIIF_beta_N"/>
    <property type="match status" value="1"/>
</dbReference>
<dbReference type="GO" id="GO:0006367">
    <property type="term" value="P:transcription initiation at RNA polymerase II promoter"/>
    <property type="evidence" value="ECO:0007669"/>
    <property type="project" value="InterPro"/>
</dbReference>
<evidence type="ECO:0000256" key="4">
    <source>
        <dbReference type="ARBA" id="ARBA00023015"/>
    </source>
</evidence>
<dbReference type="CDD" id="cd07980">
    <property type="entry name" value="TFIIF_beta"/>
    <property type="match status" value="1"/>
</dbReference>
<dbReference type="InterPro" id="IPR040450">
    <property type="entry name" value="TFIIF_beta_HTH"/>
</dbReference>
<evidence type="ECO:0000256" key="5">
    <source>
        <dbReference type="ARBA" id="ARBA00023125"/>
    </source>
</evidence>
<dbReference type="InterPro" id="IPR036390">
    <property type="entry name" value="WH_DNA-bd_sf"/>
</dbReference>
<keyword evidence="4" id="KW-0805">Transcription regulation</keyword>
<evidence type="ECO:0000256" key="9">
    <source>
        <dbReference type="ARBA" id="ARBA00081863"/>
    </source>
</evidence>
<dbReference type="SUPFAM" id="SSF50916">
    <property type="entry name" value="Rap30/74 interaction domains"/>
    <property type="match status" value="1"/>
</dbReference>
<dbReference type="PANTHER" id="PTHR10445">
    <property type="entry name" value="GENERAL TRANSCRIPTION FACTOR IIF SUBUNIT 2"/>
    <property type="match status" value="1"/>
</dbReference>
<evidence type="ECO:0000259" key="12">
    <source>
        <dbReference type="Pfam" id="PF17683"/>
    </source>
</evidence>
<reference evidence="13" key="1">
    <citation type="journal article" date="2021" name="IMA Fungus">
        <title>Genomic characterization of three marine fungi, including Emericellopsis atlantica sp. nov. with signatures of a generalist lifestyle and marine biomass degradation.</title>
        <authorList>
            <person name="Hagestad O.C."/>
            <person name="Hou L."/>
            <person name="Andersen J.H."/>
            <person name="Hansen E.H."/>
            <person name="Altermark B."/>
            <person name="Li C."/>
            <person name="Kuhnert E."/>
            <person name="Cox R.J."/>
            <person name="Crous P.W."/>
            <person name="Spatafora J.W."/>
            <person name="Lail K."/>
            <person name="Amirebrahimi M."/>
            <person name="Lipzen A."/>
            <person name="Pangilinan J."/>
            <person name="Andreopoulos W."/>
            <person name="Hayes R.D."/>
            <person name="Ng V."/>
            <person name="Grigoriev I.V."/>
            <person name="Jackson S.A."/>
            <person name="Sutton T.D.S."/>
            <person name="Dobson A.D.W."/>
            <person name="Rama T."/>
        </authorList>
    </citation>
    <scope>NUCLEOTIDE SEQUENCE</scope>
    <source>
        <strain evidence="13">TRa3180A</strain>
    </source>
</reference>
<gene>
    <name evidence="13" type="ORF">BJ878DRAFT_322283</name>
</gene>
<evidence type="ECO:0000259" key="11">
    <source>
        <dbReference type="Pfam" id="PF02270"/>
    </source>
</evidence>
<dbReference type="Gene3D" id="1.10.10.10">
    <property type="entry name" value="Winged helix-like DNA-binding domain superfamily/Winged helix DNA-binding domain"/>
    <property type="match status" value="1"/>
</dbReference>
<dbReference type="Proteomes" id="UP000887226">
    <property type="component" value="Unassembled WGS sequence"/>
</dbReference>
<feature type="domain" description="TFIIF beta subunit HTH" evidence="11">
    <location>
        <begin position="258"/>
        <end position="322"/>
    </location>
</feature>
<name>A0A9P7Z649_9HELO</name>
<organism evidence="13 14">
    <name type="scientific">Calycina marina</name>
    <dbReference type="NCBI Taxonomy" id="1763456"/>
    <lineage>
        <taxon>Eukaryota</taxon>
        <taxon>Fungi</taxon>
        <taxon>Dikarya</taxon>
        <taxon>Ascomycota</taxon>
        <taxon>Pezizomycotina</taxon>
        <taxon>Leotiomycetes</taxon>
        <taxon>Helotiales</taxon>
        <taxon>Pezizellaceae</taxon>
        <taxon>Calycina</taxon>
    </lineage>
</organism>
<accession>A0A9P7Z649</accession>
<dbReference type="SUPFAM" id="SSF46785">
    <property type="entry name" value="Winged helix' DNA-binding domain"/>
    <property type="match status" value="1"/>
</dbReference>
<evidence type="ECO:0000256" key="6">
    <source>
        <dbReference type="ARBA" id="ARBA00023163"/>
    </source>
</evidence>
<evidence type="ECO:0000256" key="1">
    <source>
        <dbReference type="ARBA" id="ARBA00004123"/>
    </source>
</evidence>
<evidence type="ECO:0000256" key="8">
    <source>
        <dbReference type="ARBA" id="ARBA00081473"/>
    </source>
</evidence>
<evidence type="ECO:0000256" key="3">
    <source>
        <dbReference type="ARBA" id="ARBA00021453"/>
    </source>
</evidence>
<keyword evidence="6" id="KW-0804">Transcription</keyword>
<keyword evidence="14" id="KW-1185">Reference proteome</keyword>
<evidence type="ECO:0000313" key="13">
    <source>
        <dbReference type="EMBL" id="KAG9245961.1"/>
    </source>
</evidence>
<keyword evidence="5" id="KW-0238">DNA-binding</keyword>
<dbReference type="Pfam" id="PF02270">
    <property type="entry name" value="TFIIF_beta"/>
    <property type="match status" value="1"/>
</dbReference>
<feature type="region of interest" description="Disordered" evidence="10">
    <location>
        <begin position="325"/>
        <end position="353"/>
    </location>
</feature>
<evidence type="ECO:0000256" key="10">
    <source>
        <dbReference type="SAM" id="MobiDB-lite"/>
    </source>
</evidence>
<dbReference type="InterPro" id="IPR011039">
    <property type="entry name" value="TFIIF_interaction"/>
</dbReference>
<dbReference type="FunFam" id="1.10.10.10:FF:000035">
    <property type="entry name" value="General transcription factor IIF subunit 2"/>
    <property type="match status" value="1"/>
</dbReference>
<comment type="subcellular location">
    <subcellularLocation>
        <location evidence="1">Nucleus</location>
    </subcellularLocation>
</comment>
<evidence type="ECO:0000256" key="7">
    <source>
        <dbReference type="ARBA" id="ARBA00023242"/>
    </source>
</evidence>
<dbReference type="InterPro" id="IPR036388">
    <property type="entry name" value="WH-like_DNA-bd_sf"/>
</dbReference>
<dbReference type="GO" id="GO:0005674">
    <property type="term" value="C:transcription factor TFIIF complex"/>
    <property type="evidence" value="ECO:0007669"/>
    <property type="project" value="InterPro"/>
</dbReference>
<protein>
    <recommendedName>
        <fullName evidence="3">Transcription initiation factor IIF subunit beta</fullName>
    </recommendedName>
    <alternativeName>
        <fullName evidence="9">TFIIF medium subunit</fullName>
    </alternativeName>
    <alternativeName>
        <fullName evidence="8">TFIIF-beta</fullName>
    </alternativeName>
</protein>
<dbReference type="InterPro" id="IPR040504">
    <property type="entry name" value="TFIIF_beta_N"/>
</dbReference>
<dbReference type="EMBL" id="MU253823">
    <property type="protein sequence ID" value="KAG9245961.1"/>
    <property type="molecule type" value="Genomic_DNA"/>
</dbReference>
<sequence length="353" mass="40898">MVDHIIKPDPEFKLEGSLDDQDIYEDTGDLEFNTDPKFQSVYIAKIPRYVWKAWSQLDDDAEICIGTVRQAIVRDGNQKKEHMQMVLSPEIAQHQRIPKQYDMEVINTNVNNTFLFTEQDLPGYKSKSNQKFDIATANMPSRLTMPSKIEKPKQTYDPNKKFTPYYRKAIPKRTTLAARIKQELNCAPVDNEETRYLMRVMTEEAMRPKHKTVWRPRIEYNDTRFIQPGSIAASSTLSNFIKTAAPTANKRPQVNKAARMPLNELTDALFKAFRTHPYWSMKSLRHELVQPEAYLRETLEGIADLHRSGRFNGLYSLKPEHRGIDYVDNGDIAPDDQDSDTNMDDDDDDDEDE</sequence>
<feature type="compositionally biased region" description="Acidic residues" evidence="10">
    <location>
        <begin position="333"/>
        <end position="353"/>
    </location>
</feature>
<comment type="caution">
    <text evidence="13">The sequence shown here is derived from an EMBL/GenBank/DDBJ whole genome shotgun (WGS) entry which is preliminary data.</text>
</comment>
<keyword evidence="7" id="KW-0539">Nucleus</keyword>
<dbReference type="AlphaFoldDB" id="A0A9P7Z649"/>
<dbReference type="InterPro" id="IPR003196">
    <property type="entry name" value="TFIIF_beta"/>
</dbReference>
<dbReference type="OrthoDB" id="26094at2759"/>
<dbReference type="GO" id="GO:0003677">
    <property type="term" value="F:DNA binding"/>
    <property type="evidence" value="ECO:0007669"/>
    <property type="project" value="UniProtKB-KW"/>
</dbReference>
<evidence type="ECO:0000313" key="14">
    <source>
        <dbReference type="Proteomes" id="UP000887226"/>
    </source>
</evidence>
<evidence type="ECO:0000256" key="2">
    <source>
        <dbReference type="ARBA" id="ARBA00009543"/>
    </source>
</evidence>